<protein>
    <submittedName>
        <fullName evidence="2">DUF3142 domain-containing protein</fullName>
    </submittedName>
</protein>
<evidence type="ECO:0000313" key="2">
    <source>
        <dbReference type="EMBL" id="WVX67435.1"/>
    </source>
</evidence>
<keyword evidence="3" id="KW-1185">Reference proteome</keyword>
<gene>
    <name evidence="2" type="ORF">Bealeia1_01641</name>
</gene>
<evidence type="ECO:0000313" key="3">
    <source>
        <dbReference type="Proteomes" id="UP001330434"/>
    </source>
</evidence>
<organism evidence="2 3">
    <name type="scientific">Candidatus Bealeia paramacronuclearis</name>
    <dbReference type="NCBI Taxonomy" id="1921001"/>
    <lineage>
        <taxon>Bacteria</taxon>
        <taxon>Pseudomonadati</taxon>
        <taxon>Pseudomonadota</taxon>
        <taxon>Alphaproteobacteria</taxon>
        <taxon>Holosporales</taxon>
        <taxon>Holosporaceae</taxon>
        <taxon>Candidatus Bealeia</taxon>
    </lineage>
</organism>
<dbReference type="InterPro" id="IPR021488">
    <property type="entry name" value="DUF3142"/>
</dbReference>
<sequence>MIKRQAPPIQKIKVFPWRWLVACFSLLILGAGSWFYLQSQKNFPVDYWIWAGIRPEKGMENSVFYIYQGILRKNEERVSYERLGLFPHPTVHKIYIVYRISGGLPHPKDLMKLFERNAALWIHHNVKVVGLQLDFDSPTSKLLVYNDFLSQVKSLLKPEYQLSITGLGDWILFGQKESLRALAKNTDEIIFQLYQDRQHFSDIKKYIHKLARIDIPFKVGLLNHQTPNIYINQLQTSPYFKGVVLFVQKKNEEKL</sequence>
<keyword evidence="1" id="KW-0472">Membrane</keyword>
<dbReference type="Pfam" id="PF11340">
    <property type="entry name" value="DUF3142"/>
    <property type="match status" value="1"/>
</dbReference>
<accession>A0ABZ2C4W0</accession>
<keyword evidence="1" id="KW-1133">Transmembrane helix</keyword>
<feature type="transmembrane region" description="Helical" evidence="1">
    <location>
        <begin position="20"/>
        <end position="37"/>
    </location>
</feature>
<dbReference type="RefSeq" id="WP_331256565.1">
    <property type="nucleotide sequence ID" value="NZ_CP133270.1"/>
</dbReference>
<proteinExistence type="predicted"/>
<dbReference type="EMBL" id="CP133270">
    <property type="protein sequence ID" value="WVX67435.1"/>
    <property type="molecule type" value="Genomic_DNA"/>
</dbReference>
<keyword evidence="1" id="KW-0812">Transmembrane</keyword>
<name>A0ABZ2C4W0_9PROT</name>
<evidence type="ECO:0000256" key="1">
    <source>
        <dbReference type="SAM" id="Phobius"/>
    </source>
</evidence>
<reference evidence="2 3" key="1">
    <citation type="journal article" date="2024" name="Environ. Microbiol.">
        <title>Novel evolutionary insights on the interactions of the Holosporales (Alphaproteobacteria) with eukaryotic hosts from comparative genomics.</title>
        <authorList>
            <person name="Giovannini M."/>
            <person name="Petroni G."/>
            <person name="Castelli M."/>
        </authorList>
    </citation>
    <scope>NUCLEOTIDE SEQUENCE [LARGE SCALE GENOMIC DNA]</scope>
    <source>
        <strain evidence="2 3">US_Bl 15I1</strain>
    </source>
</reference>
<dbReference type="Proteomes" id="UP001330434">
    <property type="component" value="Chromosome"/>
</dbReference>